<dbReference type="EMBL" id="VSWC01000164">
    <property type="protein sequence ID" value="KAA1072619.1"/>
    <property type="molecule type" value="Genomic_DNA"/>
</dbReference>
<evidence type="ECO:0000313" key="3">
    <source>
        <dbReference type="Proteomes" id="UP000324748"/>
    </source>
</evidence>
<comment type="caution">
    <text evidence="2">The sequence shown here is derived from an EMBL/GenBank/DDBJ whole genome shotgun (WGS) entry which is preliminary data.</text>
</comment>
<gene>
    <name evidence="2" type="ORF">PGT21_000201</name>
</gene>
<feature type="region of interest" description="Disordered" evidence="1">
    <location>
        <begin position="1"/>
        <end position="74"/>
    </location>
</feature>
<name>A0A5B0M8L6_PUCGR</name>
<feature type="compositionally biased region" description="Polar residues" evidence="1">
    <location>
        <begin position="15"/>
        <end position="27"/>
    </location>
</feature>
<accession>A0A5B0M8L6</accession>
<proteinExistence type="predicted"/>
<organism evidence="2 3">
    <name type="scientific">Puccinia graminis f. sp. tritici</name>
    <dbReference type="NCBI Taxonomy" id="56615"/>
    <lineage>
        <taxon>Eukaryota</taxon>
        <taxon>Fungi</taxon>
        <taxon>Dikarya</taxon>
        <taxon>Basidiomycota</taxon>
        <taxon>Pucciniomycotina</taxon>
        <taxon>Pucciniomycetes</taxon>
        <taxon>Pucciniales</taxon>
        <taxon>Pucciniaceae</taxon>
        <taxon>Puccinia</taxon>
    </lineage>
</organism>
<keyword evidence="3" id="KW-1185">Reference proteome</keyword>
<dbReference type="AlphaFoldDB" id="A0A5B0M8L6"/>
<protein>
    <submittedName>
        <fullName evidence="2">Uncharacterized protein</fullName>
    </submittedName>
</protein>
<evidence type="ECO:0000313" key="2">
    <source>
        <dbReference type="EMBL" id="KAA1072619.1"/>
    </source>
</evidence>
<feature type="compositionally biased region" description="Basic and acidic residues" evidence="1">
    <location>
        <begin position="28"/>
        <end position="42"/>
    </location>
</feature>
<dbReference type="Proteomes" id="UP000324748">
    <property type="component" value="Unassembled WGS sequence"/>
</dbReference>
<feature type="compositionally biased region" description="Polar residues" evidence="1">
    <location>
        <begin position="110"/>
        <end position="127"/>
    </location>
</feature>
<feature type="region of interest" description="Disordered" evidence="1">
    <location>
        <begin position="109"/>
        <end position="162"/>
    </location>
</feature>
<sequence length="162" mass="18091">MLWSHGTNDRERTEPSQSKELAQQSTTRVRDRRQNFDADRTEPSQTNDLSSQPQGSEIAAKTHPTAHSSHADAAEICKNPTHVSMMSTGAAALSVKPEAKCVMFEGVSRETYNPKTHQNAQSTAESQGQDRRKAGNEWNELLNRRPPEEDRGRNTTFGRESV</sequence>
<feature type="compositionally biased region" description="Basic and acidic residues" evidence="1">
    <location>
        <begin position="142"/>
        <end position="153"/>
    </location>
</feature>
<feature type="compositionally biased region" description="Polar residues" evidence="1">
    <location>
        <begin position="43"/>
        <end position="55"/>
    </location>
</feature>
<reference evidence="2 3" key="1">
    <citation type="submission" date="2019-05" db="EMBL/GenBank/DDBJ databases">
        <title>Emergence of the Ug99 lineage of the wheat stem rust pathogen through somatic hybridization.</title>
        <authorList>
            <person name="Li F."/>
            <person name="Upadhyaya N.M."/>
            <person name="Sperschneider J."/>
            <person name="Matny O."/>
            <person name="Nguyen-Phuc H."/>
            <person name="Mago R."/>
            <person name="Raley C."/>
            <person name="Miller M.E."/>
            <person name="Silverstein K.A.T."/>
            <person name="Henningsen E."/>
            <person name="Hirsch C.D."/>
            <person name="Visser B."/>
            <person name="Pretorius Z.A."/>
            <person name="Steffenson B.J."/>
            <person name="Schwessinger B."/>
            <person name="Dodds P.N."/>
            <person name="Figueroa M."/>
        </authorList>
    </citation>
    <scope>NUCLEOTIDE SEQUENCE [LARGE SCALE GENOMIC DNA]</scope>
    <source>
        <strain evidence="2">21-0</strain>
    </source>
</reference>
<evidence type="ECO:0000256" key="1">
    <source>
        <dbReference type="SAM" id="MobiDB-lite"/>
    </source>
</evidence>